<evidence type="ECO:0008006" key="4">
    <source>
        <dbReference type="Google" id="ProtNLM"/>
    </source>
</evidence>
<evidence type="ECO:0000313" key="3">
    <source>
        <dbReference type="Proteomes" id="UP000198640"/>
    </source>
</evidence>
<keyword evidence="1" id="KW-1133">Transmembrane helix</keyword>
<feature type="transmembrane region" description="Helical" evidence="1">
    <location>
        <begin position="237"/>
        <end position="260"/>
    </location>
</feature>
<accession>A0A1H3J2L0</accession>
<keyword evidence="3" id="KW-1185">Reference proteome</keyword>
<organism evidence="2 3">
    <name type="scientific">Nitrosomonas halophila</name>
    <dbReference type="NCBI Taxonomy" id="44576"/>
    <lineage>
        <taxon>Bacteria</taxon>
        <taxon>Pseudomonadati</taxon>
        <taxon>Pseudomonadota</taxon>
        <taxon>Betaproteobacteria</taxon>
        <taxon>Nitrosomonadales</taxon>
        <taxon>Nitrosomonadaceae</taxon>
        <taxon>Nitrosomonas</taxon>
    </lineage>
</organism>
<gene>
    <name evidence="2" type="ORF">SAMN05421881_10302</name>
</gene>
<proteinExistence type="predicted"/>
<evidence type="ECO:0000313" key="2">
    <source>
        <dbReference type="EMBL" id="SDY34047.1"/>
    </source>
</evidence>
<protein>
    <recommendedName>
        <fullName evidence="4">Transglutaminase-like superfamily protein</fullName>
    </recommendedName>
</protein>
<dbReference type="OrthoDB" id="8545824at2"/>
<name>A0A1H3J2L0_9PROT</name>
<dbReference type="Proteomes" id="UP000198640">
    <property type="component" value="Unassembled WGS sequence"/>
</dbReference>
<sequence length="269" mass="29837">MNKLRLVIVFLALFFSGAGLYVQFDWRSDNAALLAFAQSVIQDDNVITAQDIERLNALVYSTGGFAKNDRYFIFPALGPTPTQIMQEGGDCADKSRLLAAILDELNVPATLVMLSPCDTCAFGHTVVEAITKDGAIAVDPIYNISFPSPDGRYYGIQALRNDADILQTRLDELILQRGPEDKVAFYRLGPDGIHYSYPVTVNWAKNSLTQFVGLFLARYIDEPSLIYRPRWLEDPKLLISSILGVLSICSIGLVLMTVFLPHLITRIKG</sequence>
<keyword evidence="1" id="KW-0812">Transmembrane</keyword>
<keyword evidence="1" id="KW-0472">Membrane</keyword>
<reference evidence="2 3" key="1">
    <citation type="submission" date="2016-10" db="EMBL/GenBank/DDBJ databases">
        <authorList>
            <person name="de Groot N.N."/>
        </authorList>
    </citation>
    <scope>NUCLEOTIDE SEQUENCE [LARGE SCALE GENOMIC DNA]</scope>
    <source>
        <strain evidence="2 3">Nm1</strain>
    </source>
</reference>
<evidence type="ECO:0000256" key="1">
    <source>
        <dbReference type="SAM" id="Phobius"/>
    </source>
</evidence>
<dbReference type="EMBL" id="FNOY01000030">
    <property type="protein sequence ID" value="SDY34047.1"/>
    <property type="molecule type" value="Genomic_DNA"/>
</dbReference>
<dbReference type="RefSeq" id="WP_090414140.1">
    <property type="nucleotide sequence ID" value="NZ_FNOY01000030.1"/>
</dbReference>
<dbReference type="STRING" id="44576.SAMN05421881_10302"/>
<dbReference type="AlphaFoldDB" id="A0A1H3J2L0"/>